<keyword evidence="2" id="KW-0479">Metal-binding</keyword>
<keyword evidence="3" id="KW-0408">Iron</keyword>
<evidence type="ECO:0000313" key="7">
    <source>
        <dbReference type="EMBL" id="PAV10279.1"/>
    </source>
</evidence>
<reference evidence="7 8" key="1">
    <citation type="journal article" date="2017" name="BMC Genomics">
        <title>Genomic analysis of methanogenic archaea reveals a shift towards energy conservation.</title>
        <authorList>
            <person name="Gilmore S.P."/>
            <person name="Henske J.K."/>
            <person name="Sexton J.A."/>
            <person name="Solomon K.V."/>
            <person name="Seppala S."/>
            <person name="Yoo J.I."/>
            <person name="Huyett L.M."/>
            <person name="Pressman A."/>
            <person name="Cogan J.Z."/>
            <person name="Kivenson V."/>
            <person name="Peng X."/>
            <person name="Tan Y."/>
            <person name="Valentine D.L."/>
            <person name="O'Malley M.A."/>
        </authorList>
    </citation>
    <scope>NUCLEOTIDE SEQUENCE [LARGE SCALE GENOMIC DNA]</scope>
    <source>
        <strain evidence="7 8">XII</strain>
    </source>
</reference>
<dbReference type="InterPro" id="IPR050067">
    <property type="entry name" value="IPM_dehydratase_rel_enz"/>
</dbReference>
<accession>A0AAX0QA18</accession>
<dbReference type="GO" id="GO:0009098">
    <property type="term" value="P:L-leucine biosynthetic process"/>
    <property type="evidence" value="ECO:0007669"/>
    <property type="project" value="InterPro"/>
</dbReference>
<dbReference type="InterPro" id="IPR015931">
    <property type="entry name" value="Acnase/IPM_dHydase_lsu_aba_1/3"/>
</dbReference>
<dbReference type="InterPro" id="IPR001030">
    <property type="entry name" value="Acoase/IPM_deHydtase_lsu_aba"/>
</dbReference>
<evidence type="ECO:0000256" key="2">
    <source>
        <dbReference type="ARBA" id="ARBA00022723"/>
    </source>
</evidence>
<dbReference type="InterPro" id="IPR018136">
    <property type="entry name" value="Aconitase_4Fe-4S_BS"/>
</dbReference>
<keyword evidence="5 7" id="KW-0456">Lyase</keyword>
<dbReference type="PANTHER" id="PTHR43822:SF2">
    <property type="entry name" value="HOMOACONITASE, MITOCHONDRIAL"/>
    <property type="match status" value="1"/>
</dbReference>
<protein>
    <submittedName>
        <fullName evidence="7">3-isopropylmalate dehydratase large subunit</fullName>
        <ecNumber evidence="7">4.2.1.33</ecNumber>
    </submittedName>
</protein>
<dbReference type="GO" id="GO:0051539">
    <property type="term" value="F:4 iron, 4 sulfur cluster binding"/>
    <property type="evidence" value="ECO:0007669"/>
    <property type="project" value="UniProtKB-KW"/>
</dbReference>
<dbReference type="GO" id="GO:0046872">
    <property type="term" value="F:metal ion binding"/>
    <property type="evidence" value="ECO:0007669"/>
    <property type="project" value="UniProtKB-KW"/>
</dbReference>
<dbReference type="InterPro" id="IPR036008">
    <property type="entry name" value="Aconitase_4Fe-4S_dom"/>
</dbReference>
<keyword evidence="4" id="KW-0411">Iron-sulfur</keyword>
<evidence type="ECO:0000256" key="1">
    <source>
        <dbReference type="ARBA" id="ARBA00022485"/>
    </source>
</evidence>
<dbReference type="SUPFAM" id="SSF53732">
    <property type="entry name" value="Aconitase iron-sulfur domain"/>
    <property type="match status" value="1"/>
</dbReference>
<evidence type="ECO:0000256" key="4">
    <source>
        <dbReference type="ARBA" id="ARBA00023014"/>
    </source>
</evidence>
<keyword evidence="8" id="KW-1185">Reference proteome</keyword>
<gene>
    <name evidence="7" type="ORF">ASJ83_07450</name>
</gene>
<dbReference type="NCBIfam" id="TIGR02086">
    <property type="entry name" value="IPMI_arch"/>
    <property type="match status" value="1"/>
</dbReference>
<organism evidence="7 8">
    <name type="scientific">Methanocorpusculum parvum</name>
    <dbReference type="NCBI Taxonomy" id="2193"/>
    <lineage>
        <taxon>Archaea</taxon>
        <taxon>Methanobacteriati</taxon>
        <taxon>Methanobacteriota</taxon>
        <taxon>Stenosarchaea group</taxon>
        <taxon>Methanomicrobia</taxon>
        <taxon>Methanomicrobiales</taxon>
        <taxon>Methanocorpusculaceae</taxon>
        <taxon>Methanocorpusculum</taxon>
    </lineage>
</organism>
<proteinExistence type="predicted"/>
<dbReference type="Pfam" id="PF00330">
    <property type="entry name" value="Aconitase"/>
    <property type="match status" value="1"/>
</dbReference>
<dbReference type="NCBIfam" id="NF001614">
    <property type="entry name" value="PRK00402.1"/>
    <property type="match status" value="1"/>
</dbReference>
<dbReference type="InterPro" id="IPR011826">
    <property type="entry name" value="HAcnase/IPMdehydase_lsu_prok"/>
</dbReference>
<dbReference type="PROSITE" id="PS00450">
    <property type="entry name" value="ACONITASE_1"/>
    <property type="match status" value="1"/>
</dbReference>
<dbReference type="PANTHER" id="PTHR43822">
    <property type="entry name" value="HOMOACONITASE, MITOCHONDRIAL-RELATED"/>
    <property type="match status" value="1"/>
</dbReference>
<dbReference type="EMBL" id="LMVO01000001">
    <property type="protein sequence ID" value="PAV10279.1"/>
    <property type="molecule type" value="Genomic_DNA"/>
</dbReference>
<sequence length="417" mass="44213">MNMAGTLSERILGSAEGTYVDRMVDRAFAHDGTGAQALVAFENFRIPGKSVVNPEKLSIIYDHISPANNSVTADLQGDLRKFSRENRMHFHEVGCGICHQIMSEGVCLPGEIVVGADSHSCTLGALGAFSTGVGATDMAGIWATGGTWFRVPESIGIVLSGKLSGHAEPKDVALSYVKALGMDGGTYKALEFIGDGAAGMPVEGRLTLSNMAVETGAKTGLFYADPLTREHLITYGADEKRISLQKPEDCSYESEICLDLDNIEPLLAVPHRVDNAEPVTRYSGTSIDQVFVGTCTNGRFEDLKRFADIVKGNKVAVRTIVTPASKDAYAKALSTGVLSDILEAGCVICPPGCGPCLGAHMGVLGEGEVGLSTANRNFRNRMGVGAEYYLCSPSTAAVSALYGEIRSPDEWDGGMTR</sequence>
<dbReference type="Gene3D" id="3.30.499.10">
    <property type="entry name" value="Aconitase, domain 3"/>
    <property type="match status" value="2"/>
</dbReference>
<evidence type="ECO:0000256" key="5">
    <source>
        <dbReference type="ARBA" id="ARBA00023239"/>
    </source>
</evidence>
<evidence type="ECO:0000259" key="6">
    <source>
        <dbReference type="Pfam" id="PF00330"/>
    </source>
</evidence>
<feature type="domain" description="Aconitase/3-isopropylmalate dehydratase large subunit alpha/beta/alpha" evidence="6">
    <location>
        <begin position="19"/>
        <end position="280"/>
    </location>
</feature>
<dbReference type="PRINTS" id="PR00415">
    <property type="entry name" value="ACONITASE"/>
</dbReference>
<dbReference type="InterPro" id="IPR006251">
    <property type="entry name" value="Homoacnase/IPMdehydase_lsu"/>
</dbReference>
<dbReference type="Proteomes" id="UP000243820">
    <property type="component" value="Unassembled WGS sequence"/>
</dbReference>
<dbReference type="NCBIfam" id="TIGR01343">
    <property type="entry name" value="hacA_fam"/>
    <property type="match status" value="1"/>
</dbReference>
<dbReference type="GO" id="GO:0003861">
    <property type="term" value="F:3-isopropylmalate dehydratase activity"/>
    <property type="evidence" value="ECO:0007669"/>
    <property type="project" value="UniProtKB-EC"/>
</dbReference>
<name>A0AAX0QA18_9EURY</name>
<dbReference type="RefSeq" id="WP_095641687.1">
    <property type="nucleotide sequence ID" value="NZ_LMVO01000001.1"/>
</dbReference>
<dbReference type="AlphaFoldDB" id="A0AAX0QA18"/>
<dbReference type="PROSITE" id="PS01244">
    <property type="entry name" value="ACONITASE_2"/>
    <property type="match status" value="1"/>
</dbReference>
<evidence type="ECO:0000313" key="8">
    <source>
        <dbReference type="Proteomes" id="UP000243820"/>
    </source>
</evidence>
<comment type="caution">
    <text evidence="7">The sequence shown here is derived from an EMBL/GenBank/DDBJ whole genome shotgun (WGS) entry which is preliminary data.</text>
</comment>
<keyword evidence="1" id="KW-0004">4Fe-4S</keyword>
<dbReference type="EC" id="4.2.1.33" evidence="7"/>
<evidence type="ECO:0000256" key="3">
    <source>
        <dbReference type="ARBA" id="ARBA00023004"/>
    </source>
</evidence>